<dbReference type="PANTHER" id="PTHR37309">
    <property type="entry name" value="SLR0284 PROTEIN"/>
    <property type="match status" value="1"/>
</dbReference>
<keyword evidence="1" id="KW-1133">Transmembrane helix</keyword>
<dbReference type="Pfam" id="PF04020">
    <property type="entry name" value="Phage_holin_4_2"/>
    <property type="match status" value="1"/>
</dbReference>
<evidence type="ECO:0000313" key="3">
    <source>
        <dbReference type="Proteomes" id="UP000529637"/>
    </source>
</evidence>
<keyword evidence="1" id="KW-0812">Transmembrane</keyword>
<feature type="transmembrane region" description="Helical" evidence="1">
    <location>
        <begin position="32"/>
        <end position="50"/>
    </location>
</feature>
<feature type="transmembrane region" description="Helical" evidence="1">
    <location>
        <begin position="57"/>
        <end position="77"/>
    </location>
</feature>
<dbReference type="PANTHER" id="PTHR37309:SF1">
    <property type="entry name" value="SLR0284 PROTEIN"/>
    <property type="match status" value="1"/>
</dbReference>
<keyword evidence="1" id="KW-0472">Membrane</keyword>
<comment type="caution">
    <text evidence="2">The sequence shown here is derived from an EMBL/GenBank/DDBJ whole genome shotgun (WGS) entry which is preliminary data.</text>
</comment>
<dbReference type="EMBL" id="JABWMJ010000001">
    <property type="protein sequence ID" value="NUZ04459.1"/>
    <property type="molecule type" value="Genomic_DNA"/>
</dbReference>
<dbReference type="Proteomes" id="UP000529637">
    <property type="component" value="Unassembled WGS sequence"/>
</dbReference>
<sequence length="118" mass="12503">MKILVRWLLLAAALLLVAEIYAGVTVASFGSALIAALVIGLLNTLLRPLLVLLTLPVTLLTLGLFLFVINALMFYVAASLLTGFGVRGFGAALLGSLIYSVFGLIIDVAVERLFARRG</sequence>
<keyword evidence="3" id="KW-1185">Reference proteome</keyword>
<reference evidence="2 3" key="1">
    <citation type="submission" date="2020-06" db="EMBL/GenBank/DDBJ databases">
        <title>Schlegella sp. ID0723 isolated from air conditioner.</title>
        <authorList>
            <person name="Kim D.Y."/>
            <person name="Kim D.-U."/>
        </authorList>
    </citation>
    <scope>NUCLEOTIDE SEQUENCE [LARGE SCALE GENOMIC DNA]</scope>
    <source>
        <strain evidence="2 3">ID0723</strain>
    </source>
</reference>
<evidence type="ECO:0000256" key="1">
    <source>
        <dbReference type="SAM" id="Phobius"/>
    </source>
</evidence>
<accession>A0A7Y6TUW3</accession>
<name>A0A7Y6TUW3_9BURK</name>
<dbReference type="RefSeq" id="WP_176065431.1">
    <property type="nucleotide sequence ID" value="NZ_JABWMJ010000001.1"/>
</dbReference>
<gene>
    <name evidence="2" type="ORF">HQN59_01665</name>
</gene>
<protein>
    <submittedName>
        <fullName evidence="2">Phage holin family protein</fullName>
    </submittedName>
</protein>
<dbReference type="AlphaFoldDB" id="A0A7Y6TUW3"/>
<proteinExistence type="predicted"/>
<feature type="transmembrane region" description="Helical" evidence="1">
    <location>
        <begin position="89"/>
        <end position="110"/>
    </location>
</feature>
<dbReference type="InterPro" id="IPR007165">
    <property type="entry name" value="Phage_holin_4_2"/>
</dbReference>
<evidence type="ECO:0000313" key="2">
    <source>
        <dbReference type="EMBL" id="NUZ04459.1"/>
    </source>
</evidence>
<organism evidence="2 3">
    <name type="scientific">Piscinibacter koreensis</name>
    <dbReference type="NCBI Taxonomy" id="2742824"/>
    <lineage>
        <taxon>Bacteria</taxon>
        <taxon>Pseudomonadati</taxon>
        <taxon>Pseudomonadota</taxon>
        <taxon>Betaproteobacteria</taxon>
        <taxon>Burkholderiales</taxon>
        <taxon>Sphaerotilaceae</taxon>
        <taxon>Piscinibacter</taxon>
    </lineage>
</organism>